<dbReference type="SMART" id="SM00823">
    <property type="entry name" value="PKS_PP"/>
    <property type="match status" value="1"/>
</dbReference>
<keyword evidence="3" id="KW-1133">Transmembrane helix</keyword>
<dbReference type="InterPro" id="IPR002656">
    <property type="entry name" value="Acyl_transf_3_dom"/>
</dbReference>
<dbReference type="Gene3D" id="1.10.1200.10">
    <property type="entry name" value="ACP-like"/>
    <property type="match status" value="1"/>
</dbReference>
<proteinExistence type="predicted"/>
<dbReference type="PANTHER" id="PTHR43767:SF1">
    <property type="entry name" value="NONRIBOSOMAL PEPTIDE SYNTHASE PES1 (EUROFUNG)-RELATED"/>
    <property type="match status" value="1"/>
</dbReference>
<feature type="transmembrane region" description="Helical" evidence="3">
    <location>
        <begin position="659"/>
        <end position="683"/>
    </location>
</feature>
<accession>A0A1S1QIU8</accession>
<dbReference type="GO" id="GO:0031177">
    <property type="term" value="F:phosphopantetheine binding"/>
    <property type="evidence" value="ECO:0007669"/>
    <property type="project" value="InterPro"/>
</dbReference>
<dbReference type="SUPFAM" id="SSF56801">
    <property type="entry name" value="Acetyl-CoA synthetase-like"/>
    <property type="match status" value="1"/>
</dbReference>
<evidence type="ECO:0000313" key="5">
    <source>
        <dbReference type="EMBL" id="OHV33509.1"/>
    </source>
</evidence>
<evidence type="ECO:0000256" key="1">
    <source>
        <dbReference type="ARBA" id="ARBA00022450"/>
    </source>
</evidence>
<dbReference type="SUPFAM" id="SSF47336">
    <property type="entry name" value="ACP-like"/>
    <property type="match status" value="1"/>
</dbReference>
<dbReference type="Pfam" id="PF01757">
    <property type="entry name" value="Acyl_transf_3"/>
    <property type="match status" value="1"/>
</dbReference>
<dbReference type="InterPro" id="IPR009081">
    <property type="entry name" value="PP-bd_ACP"/>
</dbReference>
<feature type="domain" description="Polyketide synthase-like phosphopantetheine-binding" evidence="4">
    <location>
        <begin position="521"/>
        <end position="573"/>
    </location>
</feature>
<dbReference type="AlphaFoldDB" id="A0A1S1QIU8"/>
<feature type="transmembrane region" description="Helical" evidence="3">
    <location>
        <begin position="761"/>
        <end position="780"/>
    </location>
</feature>
<feature type="transmembrane region" description="Helical" evidence="3">
    <location>
        <begin position="732"/>
        <end position="749"/>
    </location>
</feature>
<protein>
    <submittedName>
        <fullName evidence="5">AMP-dependent synthetase</fullName>
    </submittedName>
</protein>
<dbReference type="InterPro" id="IPR000873">
    <property type="entry name" value="AMP-dep_synth/lig_dom"/>
</dbReference>
<keyword evidence="3" id="KW-0812">Transmembrane</keyword>
<feature type="transmembrane region" description="Helical" evidence="3">
    <location>
        <begin position="863"/>
        <end position="884"/>
    </location>
</feature>
<dbReference type="InterPro" id="IPR036736">
    <property type="entry name" value="ACP-like_sf"/>
</dbReference>
<keyword evidence="1" id="KW-0596">Phosphopantetheine</keyword>
<name>A0A1S1QIU8_9ACTN</name>
<keyword evidence="6" id="KW-1185">Reference proteome</keyword>
<evidence type="ECO:0000259" key="4">
    <source>
        <dbReference type="SMART" id="SM00823"/>
    </source>
</evidence>
<keyword evidence="3" id="KW-0472">Membrane</keyword>
<dbReference type="InterPro" id="IPR042099">
    <property type="entry name" value="ANL_N_sf"/>
</dbReference>
<feature type="transmembrane region" description="Helical" evidence="3">
    <location>
        <begin position="703"/>
        <end position="725"/>
    </location>
</feature>
<evidence type="ECO:0000313" key="6">
    <source>
        <dbReference type="Proteomes" id="UP000179627"/>
    </source>
</evidence>
<evidence type="ECO:0000256" key="3">
    <source>
        <dbReference type="SAM" id="Phobius"/>
    </source>
</evidence>
<dbReference type="Pfam" id="PF00550">
    <property type="entry name" value="PP-binding"/>
    <property type="match status" value="1"/>
</dbReference>
<dbReference type="EMBL" id="MBLM01000131">
    <property type="protein sequence ID" value="OHV33509.1"/>
    <property type="molecule type" value="Genomic_DNA"/>
</dbReference>
<dbReference type="InterPro" id="IPR020806">
    <property type="entry name" value="PKS_PP-bd"/>
</dbReference>
<keyword evidence="2" id="KW-0597">Phosphoprotein</keyword>
<dbReference type="Proteomes" id="UP000179627">
    <property type="component" value="Unassembled WGS sequence"/>
</dbReference>
<dbReference type="RefSeq" id="WP_071087068.1">
    <property type="nucleotide sequence ID" value="NZ_MBLM01000131.1"/>
</dbReference>
<dbReference type="Gene3D" id="3.40.50.12780">
    <property type="entry name" value="N-terminal domain of ligase-like"/>
    <property type="match status" value="1"/>
</dbReference>
<dbReference type="PANTHER" id="PTHR43767">
    <property type="entry name" value="LONG-CHAIN-FATTY-ACID--COA LIGASE"/>
    <property type="match status" value="1"/>
</dbReference>
<dbReference type="Pfam" id="PF00501">
    <property type="entry name" value="AMP-binding"/>
    <property type="match status" value="1"/>
</dbReference>
<dbReference type="GO" id="GO:0016747">
    <property type="term" value="F:acyltransferase activity, transferring groups other than amino-acyl groups"/>
    <property type="evidence" value="ECO:0007669"/>
    <property type="project" value="InterPro"/>
</dbReference>
<gene>
    <name evidence="5" type="ORF">CC117_22885</name>
</gene>
<comment type="caution">
    <text evidence="5">The sequence shown here is derived from an EMBL/GenBank/DDBJ whole genome shotgun (WGS) entry which is preliminary data.</text>
</comment>
<dbReference type="InterPro" id="IPR050237">
    <property type="entry name" value="ATP-dep_AMP-bd_enzyme"/>
</dbReference>
<organism evidence="5 6">
    <name type="scientific">Parafrankia colletiae</name>
    <dbReference type="NCBI Taxonomy" id="573497"/>
    <lineage>
        <taxon>Bacteria</taxon>
        <taxon>Bacillati</taxon>
        <taxon>Actinomycetota</taxon>
        <taxon>Actinomycetes</taxon>
        <taxon>Frankiales</taxon>
        <taxon>Frankiaceae</taxon>
        <taxon>Parafrankia</taxon>
    </lineage>
</organism>
<reference evidence="6" key="1">
    <citation type="submission" date="2016-07" db="EMBL/GenBank/DDBJ databases">
        <title>Sequence Frankia sp. strain CcI1.17.</title>
        <authorList>
            <person name="Ghodhbane-Gtari F."/>
            <person name="Swanson E."/>
            <person name="Gueddou A."/>
            <person name="Morris K."/>
            <person name="Hezbri K."/>
            <person name="Ktari A."/>
            <person name="Nouioui I."/>
            <person name="Abebe-Akele F."/>
            <person name="Simpson S."/>
            <person name="Thomas K."/>
            <person name="Gtari M."/>
            <person name="Tisa L.S."/>
            <person name="Hurst S."/>
        </authorList>
    </citation>
    <scope>NUCLEOTIDE SEQUENCE [LARGE SCALE GENOMIC DNA]</scope>
    <source>
        <strain evidence="6">Cc1.17</strain>
    </source>
</reference>
<sequence length="935" mass="99672">MTWAVPLRPGFSAFSASALARHREHPAIITAQGELSYRELASRVADAREQLDGGGVTGGRRLVLVAAANTTDILVMYLAALSAGHVVLLAPGDNAMSVDALVEAYDPDVVVRPVGAVARTERRRVGSAHTLHPELALLLSTSGSTGSPKLVRLSYANLRANAESIAEYLGIGPGDRAATTLPMSYCYGLSVIHSHLVRGATLILTSMSVVDRGFWELFRAARATSLAAVPYTFDLLDRAGFDGMALPHLRYVTQAGGRLAPDRVARYARLGQRQGWDLVVMYGQTEATARMAYLPPHLAVTHPHAIGVPVPGGSFRLEPVAEDTRGVADADDVGELVYSGPNVMMGYAHTAADLALGRTLDELRTGDLARRTAEGLYEIVGRRTRFGKLFGLRIDLQHVEDMLAGHGFRGCCATDDGALHVVVEGTAPDAGSGVAGGGPVAGADVAAAASVRQLVARTCRLPESAVRIHHRETLPRLANGKLDLVAVQGVVRAADKAVPRPSPPPGPGEPYDATATATAAAAAVRRLFADRLGRYEGDITDDSTFVSLGGDSLTYVELSLRLEEVLGNLPADWPTTALRDLAPSARRGRARLGSIETTVVLRAIAIVLVVGTHANTFDAVGGILGGAHLLIAVAGYNFARFHLTSAPRPERVRGMLRSVVHLVVPSMLFITALVLVMNEHGFANIVLLNSVFGSEQAGPPWEFWFIEALVQIMLALAVLFAVPAVDLLQRRFPFGLAVGVLAAGLLTRFDLVELTPGPRDTQTSVAVLWLFALGWAAAAASTVWRRLGVTALALLTVPGFFANSRREDVILGGLMLLLWVRGLPCPRPVRSLIGLLASSSLYIYLTHWQVFPALQDDHPVPALVASLAVGLVTWKAWTQVTVLLRRLLVHVRTPPRAVGPLRAPDRDTLAEIPAARPSPPDVSLPTLLEPKVRIG</sequence>
<feature type="transmembrane region" description="Helical" evidence="3">
    <location>
        <begin position="620"/>
        <end position="639"/>
    </location>
</feature>
<dbReference type="OrthoDB" id="8445630at2"/>
<evidence type="ECO:0000256" key="2">
    <source>
        <dbReference type="ARBA" id="ARBA00022553"/>
    </source>
</evidence>
<feature type="transmembrane region" description="Helical" evidence="3">
    <location>
        <begin position="832"/>
        <end position="851"/>
    </location>
</feature>